<dbReference type="Proteomes" id="UP001580346">
    <property type="component" value="Unassembled WGS sequence"/>
</dbReference>
<feature type="compositionally biased region" description="Acidic residues" evidence="1">
    <location>
        <begin position="59"/>
        <end position="71"/>
    </location>
</feature>
<feature type="region of interest" description="Disordered" evidence="1">
    <location>
        <begin position="1"/>
        <end position="98"/>
    </location>
</feature>
<reference evidence="2 3" key="1">
    <citation type="submission" date="2024-09" db="EMBL/GenBank/DDBJ databases">
        <title>Paenibacillus zeirhizospherea sp. nov., isolated from surface of the maize (Zea mays) roots in a horticulture field, Hungary.</title>
        <authorList>
            <person name="Marton D."/>
            <person name="Farkas M."/>
            <person name="Bedics A."/>
            <person name="Toth E."/>
            <person name="Tancsics A."/>
            <person name="Boka K."/>
            <person name="Maroti G."/>
            <person name="Kriszt B."/>
            <person name="Cserhati M."/>
        </authorList>
    </citation>
    <scope>NUCLEOTIDE SEQUENCE [LARGE SCALE GENOMIC DNA]</scope>
    <source>
        <strain evidence="2 3">KCTC 33519</strain>
    </source>
</reference>
<sequence length="98" mass="10187">MAQYEGADSMEETNKDHPALQGTVSGTASGEGESATPDFGPSLQNAEVNWENLTAGPDEALENVPDADDIAPDSPVDPSSPPDFIHGTDLLNGFNGDE</sequence>
<comment type="caution">
    <text evidence="2">The sequence shown here is derived from an EMBL/GenBank/DDBJ whole genome shotgun (WGS) entry which is preliminary data.</text>
</comment>
<dbReference type="RefSeq" id="WP_375355534.1">
    <property type="nucleotide sequence ID" value="NZ_JBHHMI010000009.1"/>
</dbReference>
<organism evidence="2 3">
    <name type="scientific">Paenibacillus enshidis</name>
    <dbReference type="NCBI Taxonomy" id="1458439"/>
    <lineage>
        <taxon>Bacteria</taxon>
        <taxon>Bacillati</taxon>
        <taxon>Bacillota</taxon>
        <taxon>Bacilli</taxon>
        <taxon>Bacillales</taxon>
        <taxon>Paenibacillaceae</taxon>
        <taxon>Paenibacillus</taxon>
    </lineage>
</organism>
<protein>
    <submittedName>
        <fullName evidence="2">Uncharacterized protein</fullName>
    </submittedName>
</protein>
<name>A0ABV5ATI4_9BACL</name>
<evidence type="ECO:0000313" key="2">
    <source>
        <dbReference type="EMBL" id="MFB5267525.1"/>
    </source>
</evidence>
<accession>A0ABV5ATI4</accession>
<proteinExistence type="predicted"/>
<keyword evidence="3" id="KW-1185">Reference proteome</keyword>
<evidence type="ECO:0000256" key="1">
    <source>
        <dbReference type="SAM" id="MobiDB-lite"/>
    </source>
</evidence>
<dbReference type="EMBL" id="JBHHMI010000009">
    <property type="protein sequence ID" value="MFB5267525.1"/>
    <property type="molecule type" value="Genomic_DNA"/>
</dbReference>
<evidence type="ECO:0000313" key="3">
    <source>
        <dbReference type="Proteomes" id="UP001580346"/>
    </source>
</evidence>
<gene>
    <name evidence="2" type="ORF">ACE41H_12130</name>
</gene>